<evidence type="ECO:0000259" key="3">
    <source>
        <dbReference type="Pfam" id="PF07687"/>
    </source>
</evidence>
<dbReference type="Pfam" id="PF07687">
    <property type="entry name" value="M20_dimer"/>
    <property type="match status" value="1"/>
</dbReference>
<keyword evidence="2" id="KW-0378">Hydrolase</keyword>
<dbReference type="InterPro" id="IPR011650">
    <property type="entry name" value="Peptidase_M20_dimer"/>
</dbReference>
<dbReference type="Pfam" id="PF01546">
    <property type="entry name" value="Peptidase_M20"/>
    <property type="match status" value="1"/>
</dbReference>
<dbReference type="InterPro" id="IPR002933">
    <property type="entry name" value="Peptidase_M20"/>
</dbReference>
<dbReference type="Gene3D" id="3.30.70.360">
    <property type="match status" value="1"/>
</dbReference>
<evidence type="ECO:0000256" key="2">
    <source>
        <dbReference type="ARBA" id="ARBA00022801"/>
    </source>
</evidence>
<evidence type="ECO:0000313" key="5">
    <source>
        <dbReference type="Proteomes" id="UP001550850"/>
    </source>
</evidence>
<protein>
    <submittedName>
        <fullName evidence="4">M20/M25/M40 family metallo-hydrolase</fullName>
    </submittedName>
</protein>
<name>A0ABV2YNK8_9ACTN</name>
<reference evidence="4 5" key="1">
    <citation type="submission" date="2024-06" db="EMBL/GenBank/DDBJ databases">
        <title>The Natural Products Discovery Center: Release of the First 8490 Sequenced Strains for Exploring Actinobacteria Biosynthetic Diversity.</title>
        <authorList>
            <person name="Kalkreuter E."/>
            <person name="Kautsar S.A."/>
            <person name="Yang D."/>
            <person name="Bader C.D."/>
            <person name="Teijaro C.N."/>
            <person name="Fluegel L."/>
            <person name="Davis C.M."/>
            <person name="Simpson J.R."/>
            <person name="Lauterbach L."/>
            <person name="Steele A.D."/>
            <person name="Gui C."/>
            <person name="Meng S."/>
            <person name="Li G."/>
            <person name="Viehrig K."/>
            <person name="Ye F."/>
            <person name="Su P."/>
            <person name="Kiefer A.F."/>
            <person name="Nichols A."/>
            <person name="Cepeda A.J."/>
            <person name="Yan W."/>
            <person name="Fan B."/>
            <person name="Jiang Y."/>
            <person name="Adhikari A."/>
            <person name="Zheng C.-J."/>
            <person name="Schuster L."/>
            <person name="Cowan T.M."/>
            <person name="Smanski M.J."/>
            <person name="Chevrette M.G."/>
            <person name="De Carvalho L.P.S."/>
            <person name="Shen B."/>
        </authorList>
    </citation>
    <scope>NUCLEOTIDE SEQUENCE [LARGE SCALE GENOMIC DNA]</scope>
    <source>
        <strain evidence="4 5">NPDC038104</strain>
    </source>
</reference>
<sequence>MDDVVGSVVALARELVRTPSRGGIDDYGPVLSLLERWLAWRGLPHRRLRDPEGTTVGLLVEIAGGLPGRWWTLDACVDTAPFGDASAWSFPPAAGDVVDGMLRGRGAADSKTAAAVFCHLAAEIAPRARELHGGLAVLLDVDEHTGRFGGARAYLADPGAVRPAGVMIGYPGLDEVVVGGRGLWRCVLTVHAPAGHSGARRETVGAVSRAARLVGMLDEAELPRDDWPLPPRLTVTAIGGGEGFSMVPDRCEIKVDVRTTPGFGLAEAERLVRGVVTAFDAAVPGPRPTGVDAVAAWPAYRLERDRQPAAALLDAAAGEGLAVRAKVAGPSNIGNLLAGEGIRATAGFGLPYRGLHGADECVDLAELPRVYRVYRQAVRQLLGAA</sequence>
<dbReference type="RefSeq" id="WP_245967694.1">
    <property type="nucleotide sequence ID" value="NZ_BEVZ01000006.1"/>
</dbReference>
<dbReference type="Gene3D" id="3.40.630.10">
    <property type="entry name" value="Zn peptidases"/>
    <property type="match status" value="1"/>
</dbReference>
<comment type="caution">
    <text evidence="4">The sequence shown here is derived from an EMBL/GenBank/DDBJ whole genome shotgun (WGS) entry which is preliminary data.</text>
</comment>
<dbReference type="PANTHER" id="PTHR43808">
    <property type="entry name" value="ACETYLORNITHINE DEACETYLASE"/>
    <property type="match status" value="1"/>
</dbReference>
<dbReference type="SUPFAM" id="SSF55031">
    <property type="entry name" value="Bacterial exopeptidase dimerisation domain"/>
    <property type="match status" value="1"/>
</dbReference>
<proteinExistence type="predicted"/>
<evidence type="ECO:0000313" key="4">
    <source>
        <dbReference type="EMBL" id="MEU3557313.1"/>
    </source>
</evidence>
<accession>A0ABV2YNK8</accession>
<gene>
    <name evidence="4" type="ORF">AB0E65_24310</name>
</gene>
<dbReference type="EMBL" id="JBEZUR010000054">
    <property type="protein sequence ID" value="MEU3557313.1"/>
    <property type="molecule type" value="Genomic_DNA"/>
</dbReference>
<feature type="domain" description="Peptidase M20 dimerisation" evidence="3">
    <location>
        <begin position="179"/>
        <end position="276"/>
    </location>
</feature>
<dbReference type="SUPFAM" id="SSF53187">
    <property type="entry name" value="Zn-dependent exopeptidases"/>
    <property type="match status" value="1"/>
</dbReference>
<dbReference type="InterPro" id="IPR050072">
    <property type="entry name" value="Peptidase_M20A"/>
</dbReference>
<evidence type="ECO:0000256" key="1">
    <source>
        <dbReference type="ARBA" id="ARBA00022723"/>
    </source>
</evidence>
<organism evidence="4 5">
    <name type="scientific">Streptomyces fragilis</name>
    <dbReference type="NCBI Taxonomy" id="67301"/>
    <lineage>
        <taxon>Bacteria</taxon>
        <taxon>Bacillati</taxon>
        <taxon>Actinomycetota</taxon>
        <taxon>Actinomycetes</taxon>
        <taxon>Kitasatosporales</taxon>
        <taxon>Streptomycetaceae</taxon>
        <taxon>Streptomyces</taxon>
    </lineage>
</organism>
<dbReference type="Proteomes" id="UP001550850">
    <property type="component" value="Unassembled WGS sequence"/>
</dbReference>
<dbReference type="InterPro" id="IPR036264">
    <property type="entry name" value="Bact_exopeptidase_dim_dom"/>
</dbReference>
<keyword evidence="5" id="KW-1185">Reference proteome</keyword>
<keyword evidence="1" id="KW-0479">Metal-binding</keyword>